<keyword evidence="1" id="KW-0472">Membrane</keyword>
<sequence length="38" mass="4312">MQKAGLEFLSCLLEVSCPPIGGHSPLFFFLLFCYNLYI</sequence>
<name>A0A8S5V1P1_9CAUD</name>
<evidence type="ECO:0000256" key="1">
    <source>
        <dbReference type="SAM" id="Phobius"/>
    </source>
</evidence>
<keyword evidence="1" id="KW-1133">Transmembrane helix</keyword>
<organism evidence="2">
    <name type="scientific">Myoviridae sp. ctJ2i1</name>
    <dbReference type="NCBI Taxonomy" id="2825079"/>
    <lineage>
        <taxon>Viruses</taxon>
        <taxon>Duplodnaviria</taxon>
        <taxon>Heunggongvirae</taxon>
        <taxon>Uroviricota</taxon>
        <taxon>Caudoviricetes</taxon>
    </lineage>
</organism>
<evidence type="ECO:0000313" key="2">
    <source>
        <dbReference type="EMBL" id="DAG00666.1"/>
    </source>
</evidence>
<reference evidence="2" key="1">
    <citation type="journal article" date="2021" name="Proc. Natl. Acad. Sci. U.S.A.">
        <title>A Catalog of Tens of Thousands of Viruses from Human Metagenomes Reveals Hidden Associations with Chronic Diseases.</title>
        <authorList>
            <person name="Tisza M.J."/>
            <person name="Buck C.B."/>
        </authorList>
    </citation>
    <scope>NUCLEOTIDE SEQUENCE</scope>
    <source>
        <strain evidence="2">CtJ2i1</strain>
    </source>
</reference>
<proteinExistence type="predicted"/>
<feature type="transmembrane region" description="Helical" evidence="1">
    <location>
        <begin position="20"/>
        <end position="37"/>
    </location>
</feature>
<keyword evidence="1" id="KW-0812">Transmembrane</keyword>
<protein>
    <submittedName>
        <fullName evidence="2">Uncharacterized protein</fullName>
    </submittedName>
</protein>
<accession>A0A8S5V1P1</accession>
<dbReference type="EMBL" id="BK016182">
    <property type="protein sequence ID" value="DAG00666.1"/>
    <property type="molecule type" value="Genomic_DNA"/>
</dbReference>